<dbReference type="Proteomes" id="UP000295169">
    <property type="component" value="Unassembled WGS sequence"/>
</dbReference>
<proteinExistence type="predicted"/>
<organism evidence="1 2">
    <name type="scientific">Azotobacter chroococcum</name>
    <dbReference type="NCBI Taxonomy" id="353"/>
    <lineage>
        <taxon>Bacteria</taxon>
        <taxon>Pseudomonadati</taxon>
        <taxon>Pseudomonadota</taxon>
        <taxon>Gammaproteobacteria</taxon>
        <taxon>Pseudomonadales</taxon>
        <taxon>Pseudomonadaceae</taxon>
        <taxon>Azotobacter</taxon>
    </lineage>
</organism>
<comment type="caution">
    <text evidence="1">The sequence shown here is derived from an EMBL/GenBank/DDBJ whole genome shotgun (WGS) entry which is preliminary data.</text>
</comment>
<evidence type="ECO:0000313" key="2">
    <source>
        <dbReference type="Proteomes" id="UP000295169"/>
    </source>
</evidence>
<protein>
    <recommendedName>
        <fullName evidence="3">ATP-binding protein</fullName>
    </recommendedName>
</protein>
<reference evidence="1 2" key="1">
    <citation type="submission" date="2019-03" db="EMBL/GenBank/DDBJ databases">
        <title>Genomic Encyclopedia of Type Strains, Phase IV (KMG-IV): sequencing the most valuable type-strain genomes for metagenomic binning, comparative biology and taxonomic classification.</title>
        <authorList>
            <person name="Goeker M."/>
        </authorList>
    </citation>
    <scope>NUCLEOTIDE SEQUENCE [LARGE SCALE GENOMIC DNA]</scope>
    <source>
        <strain evidence="1 2">DSM 2286</strain>
    </source>
</reference>
<dbReference type="EMBL" id="SMMU01000032">
    <property type="protein sequence ID" value="TCL22424.1"/>
    <property type="molecule type" value="Genomic_DNA"/>
</dbReference>
<evidence type="ECO:0008006" key="3">
    <source>
        <dbReference type="Google" id="ProtNLM"/>
    </source>
</evidence>
<sequence>MEVKLGQKLDFTRIRNHRGTQMGGFEELCCQLAALEDPAEGSSFFRKGSGADQGLECYRTYPDGHEVGWQAKYFINGFESGQVSNLNDSLNRALAAHPQLRRFVVCLPIDLRDNRSGKKDSEVQRFEKWRTESVAAAAADRRELTIELWSASSIEERLGRDNPMYSGRACYWFDAVRFSSAWFREKFDIVRSNLGERYSPESHVDLPIQPQLQSISRAPEMLLAPHEWAAKVTYNLDGAAVSLEREGLQQIAERVHEACAPLQRSLTEPPALPEELVAVEPWTAFCATALSAIVEALTELAKKEPEKDIHIARKDLFDLYSAVQRVSRELASGPWRVINKHELLISGPAGIGKSHLLADFGERQLERKRPFILVLTNSLTEGDPWQQIRGLLDLSQVTTDEFLGALDAAAEAAGCRAVIAVDALNERHGIALWETRLQGFVALVRKFPRIALALTVRKTYVHLLPLKGLERTEHPGFSGRSGAAAKAYLDRRGIARPSSPNLAREFENPLFLRTCCTYLDAENLKQLPKGLDGLSTIFDFYLDAVARKVESDLKLVPQLNIPRKALNAFLQACAKQGDTGALSLESTFELLEGIHPSGGLTDKSLFTAFLSEGVLTQDVEWHEGALKEIIRFTFERLSDHLRAKRLLEQVDRSDVQGSFKKEPLASYLSLFESWQFAGLVEALALQIPEQFGLELFDVLPEDALESETLCDAFRTSLAWRASQAFTSRTADWVKKLCDSTGQSPYGLLLLVSTEPGNPYNADWLHDELWQLSMPQRDATWSVFLAEDDLSDGGAVESLIDWAWQVDADEVDKERRRLAALVLTWFLSTSNRAVRDRATKALANLLSNNLSDGADLICKFANVNDAYIAERLLAACYGSAMQGTDRGGCKALASAVWASHFADGRQPPLNLLARDFALGILLYAQHVGQLPSEIDLDACEAKFTSAWPLEVITSEDLEKYREKGYGDSICSSTDQHGDFGNYTLSAWMHGIVDMPRALAGKSTRELFENWLQAFLEKADPKQLECYIALFRASTDYRQRPFRGWGRDEEETQLWGSLEKANEAFKASLNAGQLAEYTSFAEQHMLEATRMNSDDRHPPKVDREPLRRWICERAHNLGWSKELFEKFERGGGISHDRMGNHRVERVGKKYQYIALSEVITRLVDNLTVCSYGDDGLLRAFEYGPVGRDMKRDLDPSLLLQNSLESGWESTPLTWWTPSPPQLPSGDTDVLLAWLSSEDGRCNDVGQLDLCSHDGQKWLTTYGFRRWKVPGQERRNHADAWSRITCLVTKLGSGVQLAQEILKRHRGDVSRFGEYERLECFLGEHGWRDTKEIELEANPGAGINTPYSGIVATLHAEGNDNDNSIDETLGLHLPTSGLMKLIGLRLRDGRTSEYTDAQGVLRWQDPSLKERGSGAAIVSRDYFLSMLAKAGLEPVWVLAGEKNVYAGQDFGISRGFGGSVYHTTVYTMDAGTVKVAGTMTERHKASAEQLQALRDADL</sequence>
<evidence type="ECO:0000313" key="1">
    <source>
        <dbReference type="EMBL" id="TCL22424.1"/>
    </source>
</evidence>
<name>A0A4R1P8G6_9GAMM</name>
<dbReference type="RefSeq" id="WP_131299226.1">
    <property type="nucleotide sequence ID" value="NZ_JBHLST010000026.1"/>
</dbReference>
<accession>A0A4R1P8G6</accession>
<gene>
    <name evidence="1" type="ORF">EV691_13223</name>
</gene>